<evidence type="ECO:0000313" key="5">
    <source>
        <dbReference type="Proteomes" id="UP000306740"/>
    </source>
</evidence>
<dbReference type="Proteomes" id="UP000306740">
    <property type="component" value="Unassembled WGS sequence"/>
</dbReference>
<sequence>MLRQLRALVAATATTAAMVVAAPAAYADPHCEWDRATNKMVCTDGGSPGGPGTPGGPGGGGGNAPTCEVTGLYNDYCNAQGDPCFRNDPAAVQDPGENGLDPEAKPHPDSHAVYWECLRADGTTYELYYWSGDEPIQQSLGERARTAIARIPLPELRAVFNPPGRTFVSLETWWWVRGATPDPVRGRALGVLAIATPDRLDVDPGDGTGVRTCPVALRRGDACTHTYRRSSGAADGSAYTARVRLIYSLRFEVGGVPTDEVEGAPSELETAWAERSVPVREAQTLVKPR</sequence>
<gene>
    <name evidence="4" type="ORF">FHE65_23435</name>
    <name evidence="3" type="ORF">FHE65_34490</name>
</gene>
<evidence type="ECO:0000313" key="3">
    <source>
        <dbReference type="EMBL" id="TNC26597.1"/>
    </source>
</evidence>
<proteinExistence type="predicted"/>
<feature type="chain" id="PRO_5036138683" description="Secreted protein" evidence="2">
    <location>
        <begin position="28"/>
        <end position="289"/>
    </location>
</feature>
<protein>
    <recommendedName>
        <fullName evidence="6">Secreted protein</fullName>
    </recommendedName>
</protein>
<organism evidence="3 5">
    <name type="scientific">Mumia zhuanghuii</name>
    <dbReference type="NCBI Taxonomy" id="2585211"/>
    <lineage>
        <taxon>Bacteria</taxon>
        <taxon>Bacillati</taxon>
        <taxon>Actinomycetota</taxon>
        <taxon>Actinomycetes</taxon>
        <taxon>Propionibacteriales</taxon>
        <taxon>Nocardioidaceae</taxon>
        <taxon>Mumia</taxon>
    </lineage>
</organism>
<evidence type="ECO:0000256" key="1">
    <source>
        <dbReference type="SAM" id="MobiDB-lite"/>
    </source>
</evidence>
<accession>A0A5C4M704</accession>
<dbReference type="RefSeq" id="WP_139106690.1">
    <property type="nucleotide sequence ID" value="NZ_VDFR01000110.1"/>
</dbReference>
<feature type="region of interest" description="Disordered" evidence="1">
    <location>
        <begin position="42"/>
        <end position="61"/>
    </location>
</feature>
<dbReference type="OrthoDB" id="5173094at2"/>
<dbReference type="EMBL" id="VDFR01000245">
    <property type="protein sequence ID" value="TNC26597.1"/>
    <property type="molecule type" value="Genomic_DNA"/>
</dbReference>
<dbReference type="EMBL" id="VDFR01000110">
    <property type="protein sequence ID" value="TNC40367.1"/>
    <property type="molecule type" value="Genomic_DNA"/>
</dbReference>
<evidence type="ECO:0008006" key="6">
    <source>
        <dbReference type="Google" id="ProtNLM"/>
    </source>
</evidence>
<name>A0A5C4M704_9ACTN</name>
<dbReference type="AlphaFoldDB" id="A0A5C4M704"/>
<comment type="caution">
    <text evidence="3">The sequence shown here is derived from an EMBL/GenBank/DDBJ whole genome shotgun (WGS) entry which is preliminary data.</text>
</comment>
<evidence type="ECO:0000313" key="4">
    <source>
        <dbReference type="EMBL" id="TNC40367.1"/>
    </source>
</evidence>
<feature type="compositionally biased region" description="Gly residues" evidence="1">
    <location>
        <begin position="46"/>
        <end position="61"/>
    </location>
</feature>
<keyword evidence="2" id="KW-0732">Signal</keyword>
<reference evidence="3 5" key="1">
    <citation type="submission" date="2019-05" db="EMBL/GenBank/DDBJ databases">
        <title>Mumia sp. nov., isolated from the intestinal contents of plateau pika (Ochotona curzoniae) in the Qinghai-Tibet plateau of China.</title>
        <authorList>
            <person name="Tian Z."/>
        </authorList>
    </citation>
    <scope>NUCLEOTIDE SEQUENCE [LARGE SCALE GENOMIC DNA]</scope>
    <source>
        <strain evidence="5">527</strain>
        <strain evidence="3">Z527</strain>
    </source>
</reference>
<evidence type="ECO:0000256" key="2">
    <source>
        <dbReference type="SAM" id="SignalP"/>
    </source>
</evidence>
<feature type="signal peptide" evidence="2">
    <location>
        <begin position="1"/>
        <end position="27"/>
    </location>
</feature>